<organism evidence="14">
    <name type="scientific">Torleya mikhaili</name>
    <dbReference type="NCBI Taxonomy" id="2816379"/>
    <lineage>
        <taxon>Eukaryota</taxon>
        <taxon>Metazoa</taxon>
        <taxon>Ecdysozoa</taxon>
        <taxon>Arthropoda</taxon>
        <taxon>Hexapoda</taxon>
        <taxon>Insecta</taxon>
        <taxon>Pterygota</taxon>
        <taxon>Palaeoptera</taxon>
        <taxon>Ephemeroptera</taxon>
        <taxon>Pannota</taxon>
        <taxon>Ephemerellidae</taxon>
        <taxon>Torleya</taxon>
    </lineage>
</organism>
<evidence type="ECO:0000256" key="5">
    <source>
        <dbReference type="ARBA" id="ARBA00022547"/>
    </source>
</evidence>
<dbReference type="CTD" id="4509"/>
<evidence type="ECO:0000256" key="10">
    <source>
        <dbReference type="ARBA" id="ARBA00023128"/>
    </source>
</evidence>
<dbReference type="GO" id="GO:0015986">
    <property type="term" value="P:proton motive force-driven ATP synthesis"/>
    <property type="evidence" value="ECO:0007669"/>
    <property type="project" value="InterPro"/>
</dbReference>
<gene>
    <name evidence="14" type="primary">ATP8</name>
</gene>
<dbReference type="Pfam" id="PF00895">
    <property type="entry name" value="ATP-synt_8"/>
    <property type="match status" value="1"/>
</dbReference>
<evidence type="ECO:0000256" key="13">
    <source>
        <dbReference type="SAM" id="Phobius"/>
    </source>
</evidence>
<keyword evidence="4 12" id="KW-0813">Transport</keyword>
<dbReference type="RefSeq" id="YP_010175344.1">
    <property type="nucleotide sequence ID" value="NC_057972.1"/>
</dbReference>
<evidence type="ECO:0000313" key="14">
    <source>
        <dbReference type="EMBL" id="QSL98494.1"/>
    </source>
</evidence>
<evidence type="ECO:0000256" key="7">
    <source>
        <dbReference type="ARBA" id="ARBA00022781"/>
    </source>
</evidence>
<comment type="subcellular location">
    <subcellularLocation>
        <location evidence="1 12">Mitochondrion membrane</location>
        <topology evidence="1 12">Single-pass membrane protein</topology>
    </subcellularLocation>
</comment>
<dbReference type="GO" id="GO:0031966">
    <property type="term" value="C:mitochondrial membrane"/>
    <property type="evidence" value="ECO:0007669"/>
    <property type="project" value="UniProtKB-SubCell"/>
</dbReference>
<keyword evidence="8 13" id="KW-1133">Transmembrane helix</keyword>
<evidence type="ECO:0000256" key="3">
    <source>
        <dbReference type="ARBA" id="ARBA00011291"/>
    </source>
</evidence>
<keyword evidence="10 12" id="KW-0496">Mitochondrion</keyword>
<evidence type="ECO:0000256" key="2">
    <source>
        <dbReference type="ARBA" id="ARBA00008892"/>
    </source>
</evidence>
<comment type="similarity">
    <text evidence="2 12">Belongs to the ATPase protein 8 family.</text>
</comment>
<dbReference type="GO" id="GO:0045259">
    <property type="term" value="C:proton-transporting ATP synthase complex"/>
    <property type="evidence" value="ECO:0007669"/>
    <property type="project" value="UniProtKB-KW"/>
</dbReference>
<dbReference type="EMBL" id="MT535766">
    <property type="protein sequence ID" value="QSL98494.1"/>
    <property type="molecule type" value="Genomic_DNA"/>
</dbReference>
<evidence type="ECO:0000256" key="11">
    <source>
        <dbReference type="ARBA" id="ARBA00023136"/>
    </source>
</evidence>
<comment type="subunit">
    <text evidence="3">F-type ATPases have 2 components, CF(1) - the catalytic core - and CF(0) - the membrane proton channel.</text>
</comment>
<dbReference type="AlphaFoldDB" id="A0A899IKN0"/>
<dbReference type="InterPro" id="IPR001421">
    <property type="entry name" value="ATP8_metazoa"/>
</dbReference>
<sequence length="53" mass="6354">MPQMAPLSWLLLFFFFIGVYMIFNIVNYFTYQPFTPSSTTQQGKKGHSLDWKW</sequence>
<evidence type="ECO:0000256" key="12">
    <source>
        <dbReference type="RuleBase" id="RU003661"/>
    </source>
</evidence>
<evidence type="ECO:0000256" key="4">
    <source>
        <dbReference type="ARBA" id="ARBA00022448"/>
    </source>
</evidence>
<dbReference type="GO" id="GO:0015078">
    <property type="term" value="F:proton transmembrane transporter activity"/>
    <property type="evidence" value="ECO:0007669"/>
    <property type="project" value="InterPro"/>
</dbReference>
<dbReference type="GeneID" id="67786868"/>
<keyword evidence="9 12" id="KW-0406">Ion transport</keyword>
<protein>
    <recommendedName>
        <fullName evidence="12">ATP synthase complex subunit 8</fullName>
    </recommendedName>
</protein>
<keyword evidence="5 12" id="KW-0138">CF(0)</keyword>
<evidence type="ECO:0000256" key="9">
    <source>
        <dbReference type="ARBA" id="ARBA00023065"/>
    </source>
</evidence>
<feature type="transmembrane region" description="Helical" evidence="13">
    <location>
        <begin position="7"/>
        <end position="29"/>
    </location>
</feature>
<proteinExistence type="inferred from homology"/>
<evidence type="ECO:0000256" key="1">
    <source>
        <dbReference type="ARBA" id="ARBA00004304"/>
    </source>
</evidence>
<name>A0A899IKN0_9INSE</name>
<evidence type="ECO:0000256" key="6">
    <source>
        <dbReference type="ARBA" id="ARBA00022692"/>
    </source>
</evidence>
<accession>A0A899IKN0</accession>
<reference evidence="14" key="1">
    <citation type="journal article" date="2020" name="Int. J. Biol. Macromol.">
        <title>Novel gene rearrangement pattern in the mitochondrial genomes of Torleya mikhaili and Cincticostella fusca (Ephemeroptera: Ephemerellidae).</title>
        <authorList>
            <person name="Li R."/>
            <person name="Zhang W."/>
            <person name="Ma Z."/>
            <person name="Zhou C."/>
        </authorList>
    </citation>
    <scope>NUCLEOTIDE SEQUENCE</scope>
</reference>
<geneLocation type="mitochondrion" evidence="14"/>
<keyword evidence="6 12" id="KW-0812">Transmembrane</keyword>
<keyword evidence="11 13" id="KW-0472">Membrane</keyword>
<keyword evidence="7 12" id="KW-0375">Hydrogen ion transport</keyword>
<evidence type="ECO:0000256" key="8">
    <source>
        <dbReference type="ARBA" id="ARBA00022989"/>
    </source>
</evidence>